<feature type="domain" description="Reverse transcriptase" evidence="1">
    <location>
        <begin position="1"/>
        <end position="187"/>
    </location>
</feature>
<protein>
    <recommendedName>
        <fullName evidence="1">Reverse transcriptase domain-containing protein</fullName>
    </recommendedName>
</protein>
<proteinExistence type="predicted"/>
<dbReference type="InterPro" id="IPR043502">
    <property type="entry name" value="DNA/RNA_pol_sf"/>
</dbReference>
<name>A0AAV0WEB3_9HEMI</name>
<organism evidence="2 3">
    <name type="scientific">Macrosiphum euphorbiae</name>
    <name type="common">potato aphid</name>
    <dbReference type="NCBI Taxonomy" id="13131"/>
    <lineage>
        <taxon>Eukaryota</taxon>
        <taxon>Metazoa</taxon>
        <taxon>Ecdysozoa</taxon>
        <taxon>Arthropoda</taxon>
        <taxon>Hexapoda</taxon>
        <taxon>Insecta</taxon>
        <taxon>Pterygota</taxon>
        <taxon>Neoptera</taxon>
        <taxon>Paraneoptera</taxon>
        <taxon>Hemiptera</taxon>
        <taxon>Sternorrhyncha</taxon>
        <taxon>Aphidomorpha</taxon>
        <taxon>Aphidoidea</taxon>
        <taxon>Aphididae</taxon>
        <taxon>Macrosiphini</taxon>
        <taxon>Macrosiphum</taxon>
    </lineage>
</organism>
<dbReference type="Pfam" id="PF00078">
    <property type="entry name" value="RVT_1"/>
    <property type="match status" value="1"/>
</dbReference>
<dbReference type="AlphaFoldDB" id="A0AAV0WEB3"/>
<dbReference type="CDD" id="cd01650">
    <property type="entry name" value="RT_nLTR_like"/>
    <property type="match status" value="1"/>
</dbReference>
<sequence>MPEEWNTAVICPIHKKGSKQDCNNYRGIALLNVAYKFFSNCLLTRIKTKAEQIIGNYQGGFRPGRSTTDQIFILRQIFQKIWEFDREIHVLFIDFKKAYDSIHRESLINILREFHFQDKLIKLIGISILETFVKVKVGNTKSDPILVKSGLRQGDAMSPILFNIVVEKVVREMNIHRKKELNSRNRP</sequence>
<evidence type="ECO:0000313" key="2">
    <source>
        <dbReference type="EMBL" id="CAI6354145.1"/>
    </source>
</evidence>
<dbReference type="PROSITE" id="PS50878">
    <property type="entry name" value="RT_POL"/>
    <property type="match status" value="1"/>
</dbReference>
<evidence type="ECO:0000259" key="1">
    <source>
        <dbReference type="PROSITE" id="PS50878"/>
    </source>
</evidence>
<dbReference type="GO" id="GO:0071897">
    <property type="term" value="P:DNA biosynthetic process"/>
    <property type="evidence" value="ECO:0007669"/>
    <property type="project" value="UniProtKB-ARBA"/>
</dbReference>
<gene>
    <name evidence="2" type="ORF">MEUPH1_LOCUS10185</name>
</gene>
<dbReference type="SUPFAM" id="SSF56672">
    <property type="entry name" value="DNA/RNA polymerases"/>
    <property type="match status" value="1"/>
</dbReference>
<reference evidence="2 3" key="1">
    <citation type="submission" date="2023-01" db="EMBL/GenBank/DDBJ databases">
        <authorList>
            <person name="Whitehead M."/>
        </authorList>
    </citation>
    <scope>NUCLEOTIDE SEQUENCE [LARGE SCALE GENOMIC DNA]</scope>
</reference>
<dbReference type="Proteomes" id="UP001160148">
    <property type="component" value="Unassembled WGS sequence"/>
</dbReference>
<dbReference type="PANTHER" id="PTHR19446">
    <property type="entry name" value="REVERSE TRANSCRIPTASES"/>
    <property type="match status" value="1"/>
</dbReference>
<dbReference type="InterPro" id="IPR000477">
    <property type="entry name" value="RT_dom"/>
</dbReference>
<accession>A0AAV0WEB3</accession>
<comment type="caution">
    <text evidence="2">The sequence shown here is derived from an EMBL/GenBank/DDBJ whole genome shotgun (WGS) entry which is preliminary data.</text>
</comment>
<evidence type="ECO:0000313" key="3">
    <source>
        <dbReference type="Proteomes" id="UP001160148"/>
    </source>
</evidence>
<dbReference type="EMBL" id="CARXXK010000002">
    <property type="protein sequence ID" value="CAI6354145.1"/>
    <property type="molecule type" value="Genomic_DNA"/>
</dbReference>
<keyword evidence="3" id="KW-1185">Reference proteome</keyword>